<reference evidence="5" key="2">
    <citation type="submission" date="2015-01" db="EMBL/GenBank/DDBJ databases">
        <title>Evolutionary Origins and Diversification of the Mycorrhizal Mutualists.</title>
        <authorList>
            <consortium name="DOE Joint Genome Institute"/>
            <consortium name="Mycorrhizal Genomics Consortium"/>
            <person name="Kohler A."/>
            <person name="Kuo A."/>
            <person name="Nagy L.G."/>
            <person name="Floudas D."/>
            <person name="Copeland A."/>
            <person name="Barry K.W."/>
            <person name="Cichocki N."/>
            <person name="Veneault-Fourrey C."/>
            <person name="LaButti K."/>
            <person name="Lindquist E.A."/>
            <person name="Lipzen A."/>
            <person name="Lundell T."/>
            <person name="Morin E."/>
            <person name="Murat C."/>
            <person name="Riley R."/>
            <person name="Ohm R."/>
            <person name="Sun H."/>
            <person name="Tunlid A."/>
            <person name="Henrissat B."/>
            <person name="Grigoriev I.V."/>
            <person name="Hibbett D.S."/>
            <person name="Martin F."/>
        </authorList>
    </citation>
    <scope>NUCLEOTIDE SEQUENCE [LARGE SCALE GENOMIC DNA]</scope>
    <source>
        <strain evidence="5">MUT 4182</strain>
    </source>
</reference>
<dbReference type="Pfam" id="PF01370">
    <property type="entry name" value="Epimerase"/>
    <property type="match status" value="1"/>
</dbReference>
<dbReference type="InterPro" id="IPR036291">
    <property type="entry name" value="NAD(P)-bd_dom_sf"/>
</dbReference>
<dbReference type="AlphaFoldDB" id="A0A0C3LE45"/>
<comment type="similarity">
    <text evidence="2">Belongs to the NAD(P)-dependent epimerase/dehydratase family. Dihydroflavonol-4-reductase subfamily.</text>
</comment>
<reference evidence="4 5" key="1">
    <citation type="submission" date="2014-04" db="EMBL/GenBank/DDBJ databases">
        <authorList>
            <consortium name="DOE Joint Genome Institute"/>
            <person name="Kuo A."/>
            <person name="Girlanda M."/>
            <person name="Perotto S."/>
            <person name="Kohler A."/>
            <person name="Nagy L.G."/>
            <person name="Floudas D."/>
            <person name="Copeland A."/>
            <person name="Barry K.W."/>
            <person name="Cichocki N."/>
            <person name="Veneault-Fourrey C."/>
            <person name="LaButti K."/>
            <person name="Lindquist E.A."/>
            <person name="Lipzen A."/>
            <person name="Lundell T."/>
            <person name="Morin E."/>
            <person name="Murat C."/>
            <person name="Sun H."/>
            <person name="Tunlid A."/>
            <person name="Henrissat B."/>
            <person name="Grigoriev I.V."/>
            <person name="Hibbett D.S."/>
            <person name="Martin F."/>
            <person name="Nordberg H.P."/>
            <person name="Cantor M.N."/>
            <person name="Hua S.X."/>
        </authorList>
    </citation>
    <scope>NUCLEOTIDE SEQUENCE [LARGE SCALE GENOMIC DNA]</scope>
    <source>
        <strain evidence="4 5">MUT 4182</strain>
    </source>
</reference>
<dbReference type="GO" id="GO:0016616">
    <property type="term" value="F:oxidoreductase activity, acting on the CH-OH group of donors, NAD or NADP as acceptor"/>
    <property type="evidence" value="ECO:0007669"/>
    <property type="project" value="TreeGrafter"/>
</dbReference>
<dbReference type="HOGENOM" id="CLU_007383_9_4_1"/>
<name>A0A0C3LE45_9AGAM</name>
<dbReference type="STRING" id="1051891.A0A0C3LE45"/>
<dbReference type="OrthoDB" id="2735536at2759"/>
<dbReference type="InterPro" id="IPR001509">
    <property type="entry name" value="Epimerase_deHydtase"/>
</dbReference>
<organism evidence="4 5">
    <name type="scientific">Tulasnella calospora MUT 4182</name>
    <dbReference type="NCBI Taxonomy" id="1051891"/>
    <lineage>
        <taxon>Eukaryota</taxon>
        <taxon>Fungi</taxon>
        <taxon>Dikarya</taxon>
        <taxon>Basidiomycota</taxon>
        <taxon>Agaricomycotina</taxon>
        <taxon>Agaricomycetes</taxon>
        <taxon>Cantharellales</taxon>
        <taxon>Tulasnellaceae</taxon>
        <taxon>Tulasnella</taxon>
    </lineage>
</organism>
<evidence type="ECO:0000313" key="4">
    <source>
        <dbReference type="EMBL" id="KIO32213.1"/>
    </source>
</evidence>
<dbReference type="PANTHER" id="PTHR10366">
    <property type="entry name" value="NAD DEPENDENT EPIMERASE/DEHYDRATASE"/>
    <property type="match status" value="1"/>
</dbReference>
<keyword evidence="5" id="KW-1185">Reference proteome</keyword>
<dbReference type="Gene3D" id="3.40.50.720">
    <property type="entry name" value="NAD(P)-binding Rossmann-like Domain"/>
    <property type="match status" value="1"/>
</dbReference>
<evidence type="ECO:0000256" key="2">
    <source>
        <dbReference type="ARBA" id="ARBA00023445"/>
    </source>
</evidence>
<dbReference type="SUPFAM" id="SSF51735">
    <property type="entry name" value="NAD(P)-binding Rossmann-fold domains"/>
    <property type="match status" value="1"/>
</dbReference>
<accession>A0A0C3LE45</accession>
<sequence>MPPINAPAVILDTGVNGYIGPHVVEALLKYGYSVSSIYTEGVGCKPLDSIFREKCGHNIKKLFEEHDDRVEIVEVSDFNKPGVFDEAVKGVEGILHLGSPMPQKVNHVDDIMRPSVDGTIALLRSAQQYGPEIKRVVLTSTSGNVMEPKEGEYTWTEADWFDTALKIVEAQGVQTPDIILYIAAKIQQERAMFDFVQKNKVSVNFDAVSILPPYCFGPPTNEQADIAEIQSGAVAAMYKAFNWPQDKDLPPDLTGIVG</sequence>
<evidence type="ECO:0000259" key="3">
    <source>
        <dbReference type="Pfam" id="PF01370"/>
    </source>
</evidence>
<gene>
    <name evidence="4" type="ORF">M407DRAFT_18785</name>
</gene>
<dbReference type="PANTHER" id="PTHR10366:SF564">
    <property type="entry name" value="STEROL-4-ALPHA-CARBOXYLATE 3-DEHYDROGENASE, DECARBOXYLATING"/>
    <property type="match status" value="1"/>
</dbReference>
<protein>
    <recommendedName>
        <fullName evidence="3">NAD-dependent epimerase/dehydratase domain-containing protein</fullName>
    </recommendedName>
</protein>
<keyword evidence="1" id="KW-0560">Oxidoreductase</keyword>
<proteinExistence type="inferred from homology"/>
<dbReference type="InterPro" id="IPR050425">
    <property type="entry name" value="NAD(P)_dehydrat-like"/>
</dbReference>
<evidence type="ECO:0000313" key="5">
    <source>
        <dbReference type="Proteomes" id="UP000054248"/>
    </source>
</evidence>
<evidence type="ECO:0000256" key="1">
    <source>
        <dbReference type="ARBA" id="ARBA00023002"/>
    </source>
</evidence>
<dbReference type="Proteomes" id="UP000054248">
    <property type="component" value="Unassembled WGS sequence"/>
</dbReference>
<feature type="domain" description="NAD-dependent epimerase/dehydratase" evidence="3">
    <location>
        <begin position="13"/>
        <end position="150"/>
    </location>
</feature>
<dbReference type="EMBL" id="KN822956">
    <property type="protein sequence ID" value="KIO32213.1"/>
    <property type="molecule type" value="Genomic_DNA"/>
</dbReference>